<dbReference type="InterPro" id="IPR001849">
    <property type="entry name" value="PH_domain"/>
</dbReference>
<feature type="compositionally biased region" description="Low complexity" evidence="2">
    <location>
        <begin position="269"/>
        <end position="313"/>
    </location>
</feature>
<feature type="compositionally biased region" description="Polar residues" evidence="2">
    <location>
        <begin position="1514"/>
        <end position="1535"/>
    </location>
</feature>
<dbReference type="InParanoid" id="A0A369JPS4"/>
<feature type="compositionally biased region" description="Basic and acidic residues" evidence="2">
    <location>
        <begin position="2972"/>
        <end position="2983"/>
    </location>
</feature>
<feature type="compositionally biased region" description="Low complexity" evidence="2">
    <location>
        <begin position="175"/>
        <end position="193"/>
    </location>
</feature>
<feature type="compositionally biased region" description="Pro residues" evidence="2">
    <location>
        <begin position="2497"/>
        <end position="2511"/>
    </location>
</feature>
<feature type="region of interest" description="Disordered" evidence="2">
    <location>
        <begin position="884"/>
        <end position="1096"/>
    </location>
</feature>
<feature type="compositionally biased region" description="Basic and acidic residues" evidence="2">
    <location>
        <begin position="3059"/>
        <end position="3086"/>
    </location>
</feature>
<feature type="compositionally biased region" description="Pro residues" evidence="2">
    <location>
        <begin position="1394"/>
        <end position="1404"/>
    </location>
</feature>
<feature type="compositionally biased region" description="Basic residues" evidence="2">
    <location>
        <begin position="2519"/>
        <end position="2528"/>
    </location>
</feature>
<feature type="compositionally biased region" description="Basic and acidic residues" evidence="2">
    <location>
        <begin position="1967"/>
        <end position="1979"/>
    </location>
</feature>
<name>A0A369JPS4_HYPMA</name>
<feature type="compositionally biased region" description="Low complexity" evidence="2">
    <location>
        <begin position="2424"/>
        <end position="2446"/>
    </location>
</feature>
<feature type="compositionally biased region" description="Polar residues" evidence="2">
    <location>
        <begin position="422"/>
        <end position="440"/>
    </location>
</feature>
<feature type="region of interest" description="Disordered" evidence="2">
    <location>
        <begin position="3210"/>
        <end position="3234"/>
    </location>
</feature>
<evidence type="ECO:0000313" key="4">
    <source>
        <dbReference type="EMBL" id="RDB23362.1"/>
    </source>
</evidence>
<feature type="compositionally biased region" description="Acidic residues" evidence="2">
    <location>
        <begin position="80"/>
        <end position="97"/>
    </location>
</feature>
<dbReference type="STRING" id="39966.A0A369JPS4"/>
<feature type="compositionally biased region" description="Low complexity" evidence="2">
    <location>
        <begin position="945"/>
        <end position="987"/>
    </location>
</feature>
<feature type="domain" description="PH" evidence="3">
    <location>
        <begin position="515"/>
        <end position="642"/>
    </location>
</feature>
<feature type="compositionally biased region" description="Polar residues" evidence="2">
    <location>
        <begin position="2999"/>
        <end position="3010"/>
    </location>
</feature>
<feature type="compositionally biased region" description="Polar residues" evidence="2">
    <location>
        <begin position="1336"/>
        <end position="1346"/>
    </location>
</feature>
<feature type="compositionally biased region" description="Gly residues" evidence="2">
    <location>
        <begin position="3500"/>
        <end position="3511"/>
    </location>
</feature>
<feature type="region of interest" description="Disordered" evidence="2">
    <location>
        <begin position="3053"/>
        <end position="3086"/>
    </location>
</feature>
<dbReference type="PANTHER" id="PTHR34491:SF156">
    <property type="entry name" value="KINESIN MOTOR DOMAIN-CONTAINING PROTEIN"/>
    <property type="match status" value="1"/>
</dbReference>
<dbReference type="SMART" id="SM00233">
    <property type="entry name" value="PH"/>
    <property type="match status" value="1"/>
</dbReference>
<feature type="region of interest" description="Disordered" evidence="2">
    <location>
        <begin position="3100"/>
        <end position="3126"/>
    </location>
</feature>
<feature type="compositionally biased region" description="Low complexity" evidence="2">
    <location>
        <begin position="1237"/>
        <end position="1272"/>
    </location>
</feature>
<feature type="region of interest" description="Disordered" evidence="2">
    <location>
        <begin position="697"/>
        <end position="718"/>
    </location>
</feature>
<sequence>MTSNSSDPWSPQYGNTTFTSLSETQTPLSPSRYSYTSHSDSQRQSSDGDDTSAHQMRRITVSPSPSQQNSDSDAYTDSNSLEEVEATLNNLDDEFDDTERALTEFSQGSSSGPSYTSATGSYTDTFTGTYTGTGYTGSPSYVSLPTLTPRTPIAPLADPRARLSRITEKTEESRPTSGAFSAAGAARPANPTPDAFRRSALLAPSSAHSRSSTDPGSDPTLPPPGRATELIAVFETNSPSGHGRTASVPGARSPSPFYTQSQSTPNLQSTTGYYGSSTGYGYGSRPSSPSKSGTGSSASYTATETRPTVSSFLSPPPRPSTSTSMSRDSTFRSTTPGGTYSRTGSYLTPSTYTQTPSAFTQTLTRTGTDTRTGTETRTFTGTNTNTGTSITPISTLRRPQTSPRSPLASVRNIVALWKERTPSVSRSTGKSSAPGSATSVSPPPEGEGLFGMRRRAQRANTRLEEFEGGQVRDPITPTRGLDPEVTSLRSVRSGHLPPVFDVEELSPYTQSNEAPLHIGLLWYLNVHASPPYRWQRCQALLYPHMLLLSWIAPGGGRGIVALDLLNCTNVQSTPSPTHPSARDDVGTAAARLQSVERDGQPLMDTLVPFHMLYADGVERLAAESLLERQKWVNRLWEAINRPIAPDSSSVTRSPSITGSIRTILSIDSQSSTSSTGSRSTVFVPPLRSLPSIPDFSSNASSASYKSPGLSRRTSLVSSHHTRTVDDTVISNQEYVYPGDPRAIGRGSSLLRRSGSMTDLDEEFASALTRARGARPGLGFPSLVLGESPVTISSGPTLGRDVIVTPPPSVGRGSDRARSEASDEAFFTAGSSSNGSRSSYVSQASYSSELRTSTGLRSEGLSYGMDSTTGTHIVPSTLSYRGTESASYLGDSQSGTYTGTYTGSSPSRTPLSRTREVRRRGGRSSSRSYSSGHPTDGSSDKENMTGSYTPSSGSYSLHSGSYESRSYTDSGSYTPSGSYTQSGSYSQSENYTPSGSSSGIYTGSDTLTPNQSSETGYDICPSSDLTDLSARPITSSEDYSTTPVSSTPSSDHVSEIESENFVTASQGSSDYLTAKSPSLSGSEASFKSFPTIPSESEYMTADTGVSHYRTASEPSLGSEYITAEICPTIPSEQSTPTLSSVRLGGSEGEERSVLGLPSIPPSEIPSIRSPSVFSDLPPLPPSVPSSEASIPLSPSPSPSPSPPLPPLPPSLPSLSPPPSPLSPTEESPGVLTPTSFRSASQVSLPLSSSYESSSIPPLTETISSSTSDITPSTFALSSSPAPTEHPSTPAPRLSTTISSPTTSSVSSLGLTTLTPAFSLQPPPSPQVWGSETDESYESSQLQPSPSVMSLAIPEGVDASFETSFLRPTGSALSSVDRLTPIPETPTSLSTMLPRSPLPPLTPIPALPSSVSSSSDQATPTSLSSFSEETTPSLMRALSASSLSSFLSQSSLRSSVFDARSLMYEQEDIGPVGDVSTIPSLLSTPPPSIPGQPASPLSTPTARIATPEGSIIVTLSTPRGSVPSAQSSLRTMTSESTPTERDLFRDIDRLADDLRRFDDARGAENRDIADNVRALRNELQDLSEFLHRTPSPPTTMVQAQRPQRVDQSVGGHSIVASLLPGEGRGMSMASGQLSRATSSASSIGSYLSSHHSDDDYLMDGTYHDSPPPWHAPTISETDDSFSETSSSRSVSYPYPGSSESSGHPFPPPSPTPSSSRSTVTVRPIPSPPDLLTPLHAIQEQLNALWEGQGSTNHMLDMLRERPVPQPQDNRELTDRLRRIEDLLQNLLRQGPRVEPQVIYQQPPRAPRPAESEISSDSSSLGYLRERLRAFDADLDASIPAPVASHPPGPSLVQQLDEILAAGANLPPLVIQQPPEFPRLNLEGRDRGTRARSASPVSLRNIPPRPETEPPLPQYYDRRVPNRPPRTQPRAPLHPRRQRGQPSEGEPPIIPVGPSSQGAATALGEGPDIDFEREVRRRREGAGPRPAGPRVPAGPVMPEHLHDVPRSQTAPALGDIRTQGESWYHPPGPGAPAPGQPSGVPPPPIVQQDQPPAPRLAYMPMPPGPTVVQLPPVFDQLMDILRENRMTQAATIEQQRELMRYMQGLNQWLERDVHDRQSELASVVARVDQLRDDIRGIRVGAPPPESEASSSAGSEDGRPPPHGGIRPGFIPPPPGIMPQPQGPGMPQPQVFPPGFQPYPAHMQNVIPPVIPSHRPTPEPPFTPVIPHFPEPAPVIIQPAPPIPMGGMGGYRLPGPMPGPSRPPTAEHQVPFIPPDMTGRSGSPVPHFVPVQQRPNIIEVEGSPPSSSSRSSTSRTSSSTPSSRRRRVSSPRQGSPRRGSSERSRRPERRPSRRSRSRSTRSSRSPSPTHITIQPPPQAPQFVQGPQPPPQVVVVPSGHPPSAASPYPQPQQTPQPIIIHPGPPQPMQPMGGPPLVQVPGPTMIPTMPTGSGIPYPGTGGPVIIRSRSPSSTRSSRRRRRREEDRDRDRSRSDSRGRHRTPPPQQMQPPMQPVPPVVFEGSRRRPSRSRSRSRSPILVQPPMGVPGVGMMPGMMPPQQPTFVSGPMPMQPGVPIIVPQRSRSRSRSSGRRRRSPSRDRDREPIIIGPPGQQPTQQQFPSVIPVPGTTGPSVVPMGVPGYPGYPGMMPGVIVPQRSRSHSHSPDRGPIVVQPPAGVADAGRGRSRTRSPRRSRSRSPRMHPLSNRLLWLFREDVHVHRHDHVLALPALSMRVTHVAAILQVGVIHQDGIHQLDATHQADPMADLDREVDRQGTDLTDVIAIATIPRGHAVGLLVFIIRVEARLPATDLSDVGPQPLHCAPARIPLRLRVVTVTIADIRVFHRIAGELALLIVLAVLLIVPVLTAQDVLSAQDVLFPPDVLPVPALPAHERDGRVRRLLQDVLPEETLINWATFPSTPSDGTAYRVPSEFVHEGGLDTRTLEQEIRHTPEGVPVIPSVSRLGDTRGPPITRPHTAVSDIDRGDHAEEPRPLPVPGRVPPRRDTARTTGRRSPSLASVASMHPPTHPPTPFPADLADADRQRELAERLHDAETLLHGTARAAQDAEEQREAEFRRHEEERERLFLESEERRTEECRARADNIWQDLDSRLAALPPLPPPPPPPPAGPVTAQPDVGAEGVSIHSVREAAQQAASQHALDILDTVKAEREEFAREREAAAMERERLLAAAEAERQRVAEERELRIKALEDELANVRAELENEKQQRATMETEQREQESKAQADRDEAMLNQLGDITNIVQDQRDLCDRKKELMEQRWEEKMARREEKERKWNDMEEMLRRIAEDMVGARARADEQRIHEEMQPSLQDVVDELRKQNAEQRELLQSLSETWRADCAQQHAETIESVRSTANEQVDFNVQGYLDEFSKALATEVRMLLGEVGKLREERRAMQHELGYLLCLKSKYGPGGEFDPDWKPPPGTPGGPPMEPPAPPAEAPPAPEIPLAKPGWRTVTMRPTRKKKAKEPKPPAAAPPPASAPTPPAPAPAASRGFGFGGFGGGRGGPDPRAQVESWPRWQPDPGNMPSPGSSPAAHLLVPDPPDRSPGLFGPRSPGSSLHRA</sequence>
<feature type="region of interest" description="Disordered" evidence="2">
    <location>
        <begin position="1"/>
        <end position="121"/>
    </location>
</feature>
<dbReference type="Proteomes" id="UP000076154">
    <property type="component" value="Unassembled WGS sequence"/>
</dbReference>
<feature type="compositionally biased region" description="Basic and acidic residues" evidence="2">
    <location>
        <begin position="159"/>
        <end position="174"/>
    </location>
</feature>
<feature type="region of interest" description="Disordered" evidence="2">
    <location>
        <begin position="2248"/>
        <end position="2545"/>
    </location>
</feature>
<organism evidence="4 5">
    <name type="scientific">Hypsizygus marmoreus</name>
    <name type="common">White beech mushroom</name>
    <name type="synonym">Agaricus marmoreus</name>
    <dbReference type="NCBI Taxonomy" id="39966"/>
    <lineage>
        <taxon>Eukaryota</taxon>
        <taxon>Fungi</taxon>
        <taxon>Dikarya</taxon>
        <taxon>Basidiomycota</taxon>
        <taxon>Agaricomycotina</taxon>
        <taxon>Agaricomycetes</taxon>
        <taxon>Agaricomycetidae</taxon>
        <taxon>Agaricales</taxon>
        <taxon>Tricholomatineae</taxon>
        <taxon>Lyophyllaceae</taxon>
        <taxon>Hypsizygus</taxon>
    </lineage>
</organism>
<reference evidence="4" key="1">
    <citation type="submission" date="2018-04" db="EMBL/GenBank/DDBJ databases">
        <title>Whole genome sequencing of Hypsizygus marmoreus.</title>
        <authorList>
            <person name="Choi I.-G."/>
            <person name="Min B."/>
            <person name="Kim J.-G."/>
            <person name="Kim S."/>
            <person name="Oh Y.-L."/>
            <person name="Kong W.-S."/>
            <person name="Park H."/>
            <person name="Jeong J."/>
            <person name="Song E.-S."/>
        </authorList>
    </citation>
    <scope>NUCLEOTIDE SEQUENCE [LARGE SCALE GENOMIC DNA]</scope>
    <source>
        <strain evidence="4">51987-8</strain>
    </source>
</reference>
<feature type="compositionally biased region" description="Pro residues" evidence="2">
    <location>
        <begin position="1900"/>
        <end position="1910"/>
    </location>
</feature>
<feature type="compositionally biased region" description="Polar residues" evidence="2">
    <location>
        <begin position="988"/>
        <end position="1014"/>
    </location>
</feature>
<feature type="compositionally biased region" description="Low complexity" evidence="2">
    <location>
        <begin position="2388"/>
        <end position="2402"/>
    </location>
</feature>
<feature type="compositionally biased region" description="Pro residues" evidence="2">
    <location>
        <begin position="1192"/>
        <end position="1220"/>
    </location>
</feature>
<feature type="compositionally biased region" description="Polar residues" evidence="2">
    <location>
        <begin position="1"/>
        <end position="33"/>
    </location>
</feature>
<keyword evidence="5" id="KW-1185">Reference proteome</keyword>
<dbReference type="OrthoDB" id="2507336at2759"/>
<feature type="region of interest" description="Disordered" evidence="2">
    <location>
        <begin position="421"/>
        <end position="450"/>
    </location>
</feature>
<evidence type="ECO:0000259" key="3">
    <source>
        <dbReference type="SMART" id="SM00233"/>
    </source>
</evidence>
<feature type="region of interest" description="Disordered" evidence="2">
    <location>
        <begin position="3419"/>
        <end position="3567"/>
    </location>
</feature>
<gene>
    <name evidence="4" type="ORF">Hypma_009473</name>
</gene>
<feature type="region of interest" description="Disordered" evidence="2">
    <location>
        <begin position="788"/>
        <end position="838"/>
    </location>
</feature>
<feature type="region of interest" description="Disordered" evidence="2">
    <location>
        <begin position="150"/>
        <end position="406"/>
    </location>
</feature>
<feature type="region of interest" description="Disordered" evidence="2">
    <location>
        <begin position="1866"/>
        <end position="2054"/>
    </location>
</feature>
<feature type="compositionally biased region" description="Basic and acidic residues" evidence="2">
    <location>
        <begin position="2477"/>
        <end position="2491"/>
    </location>
</feature>
<feature type="compositionally biased region" description="Polar residues" evidence="2">
    <location>
        <begin position="392"/>
        <end position="404"/>
    </location>
</feature>
<feature type="compositionally biased region" description="Basic residues" evidence="2">
    <location>
        <begin position="2576"/>
        <end position="2589"/>
    </location>
</feature>
<dbReference type="PANTHER" id="PTHR34491">
    <property type="entry name" value="A-TYPE INCLUSION PROTEIN, PUTATIVE-RELATED"/>
    <property type="match status" value="1"/>
</dbReference>
<feature type="coiled-coil region" evidence="1">
    <location>
        <begin position="3261"/>
        <end position="3295"/>
    </location>
</feature>
<feature type="compositionally biased region" description="Low complexity" evidence="2">
    <location>
        <begin position="1292"/>
        <end position="1313"/>
    </location>
</feature>
<feature type="compositionally biased region" description="Low complexity" evidence="2">
    <location>
        <begin position="697"/>
        <end position="707"/>
    </location>
</feature>
<feature type="compositionally biased region" description="Low complexity" evidence="2">
    <location>
        <begin position="1980"/>
        <end position="1993"/>
    </location>
</feature>
<feature type="compositionally biased region" description="Polar residues" evidence="2">
    <location>
        <begin position="336"/>
        <end position="359"/>
    </location>
</feature>
<feature type="region of interest" description="Disordered" evidence="2">
    <location>
        <begin position="1791"/>
        <end position="1816"/>
    </location>
</feature>
<feature type="compositionally biased region" description="Low complexity" evidence="2">
    <location>
        <begin position="1039"/>
        <end position="1049"/>
    </location>
</feature>
<accession>A0A369JPS4</accession>
<feature type="compositionally biased region" description="Polar residues" evidence="2">
    <location>
        <begin position="256"/>
        <end position="268"/>
    </location>
</feature>
<feature type="compositionally biased region" description="Low complexity" evidence="2">
    <location>
        <begin position="889"/>
        <end position="911"/>
    </location>
</feature>
<feature type="region of interest" description="Disordered" evidence="2">
    <location>
        <begin position="1584"/>
        <end position="1607"/>
    </location>
</feature>
<feature type="compositionally biased region" description="Low complexity" evidence="2">
    <location>
        <begin position="1163"/>
        <end position="1175"/>
    </location>
</feature>
<feature type="compositionally biased region" description="Pro residues" evidence="2">
    <location>
        <begin position="3476"/>
        <end position="3493"/>
    </location>
</feature>
<feature type="compositionally biased region" description="Basic residues" evidence="2">
    <location>
        <begin position="2342"/>
        <end position="2357"/>
    </location>
</feature>
<feature type="compositionally biased region" description="Low complexity" evidence="2">
    <location>
        <begin position="62"/>
        <end position="73"/>
    </location>
</feature>
<feature type="compositionally biased region" description="Low complexity" evidence="2">
    <location>
        <begin position="1405"/>
        <end position="1423"/>
    </location>
</feature>
<feature type="region of interest" description="Disordered" evidence="2">
    <location>
        <begin position="1514"/>
        <end position="1538"/>
    </location>
</feature>
<feature type="region of interest" description="Disordered" evidence="2">
    <location>
        <begin position="2559"/>
        <end position="2624"/>
    </location>
</feature>
<feature type="region of interest" description="Disordered" evidence="2">
    <location>
        <begin position="1122"/>
        <end position="1346"/>
    </location>
</feature>
<feature type="compositionally biased region" description="Pro residues" evidence="2">
    <location>
        <begin position="2023"/>
        <end position="2042"/>
    </location>
</feature>
<proteinExistence type="predicted"/>
<feature type="compositionally biased region" description="Pro residues" evidence="2">
    <location>
        <begin position="3425"/>
        <end position="3450"/>
    </location>
</feature>
<feature type="compositionally biased region" description="Polar residues" evidence="2">
    <location>
        <begin position="1059"/>
        <end position="1084"/>
    </location>
</feature>
<keyword evidence="1" id="KW-0175">Coiled coil</keyword>
<feature type="compositionally biased region" description="Low complexity" evidence="2">
    <location>
        <begin position="34"/>
        <end position="45"/>
    </location>
</feature>
<feature type="region of interest" description="Disordered" evidence="2">
    <location>
        <begin position="1367"/>
        <end position="1429"/>
    </location>
</feature>
<feature type="compositionally biased region" description="Low complexity" evidence="2">
    <location>
        <begin position="2299"/>
        <end position="2318"/>
    </location>
</feature>
<feature type="compositionally biased region" description="Low complexity" evidence="2">
    <location>
        <begin position="2599"/>
        <end position="2624"/>
    </location>
</feature>
<feature type="region of interest" description="Disordered" evidence="2">
    <location>
        <begin position="1655"/>
        <end position="1729"/>
    </location>
</feature>
<feature type="region of interest" description="Disordered" evidence="2">
    <location>
        <begin position="2132"/>
        <end position="2192"/>
    </location>
</feature>
<feature type="region of interest" description="Disordered" evidence="2">
    <location>
        <begin position="2645"/>
        <end position="2693"/>
    </location>
</feature>
<evidence type="ECO:0000313" key="5">
    <source>
        <dbReference type="Proteomes" id="UP000076154"/>
    </source>
</evidence>
<feature type="compositionally biased region" description="Polar residues" evidence="2">
    <location>
        <begin position="206"/>
        <end position="215"/>
    </location>
</feature>
<feature type="compositionally biased region" description="Basic residues" evidence="2">
    <location>
        <begin position="2677"/>
        <end position="2693"/>
    </location>
</feature>
<feature type="compositionally biased region" description="Low complexity" evidence="2">
    <location>
        <begin position="1680"/>
        <end position="1701"/>
    </location>
</feature>
<feature type="compositionally biased region" description="Low complexity" evidence="2">
    <location>
        <begin position="106"/>
        <end position="121"/>
    </location>
</feature>
<dbReference type="EMBL" id="LUEZ02000046">
    <property type="protein sequence ID" value="RDB23362.1"/>
    <property type="molecule type" value="Genomic_DNA"/>
</dbReference>
<feature type="compositionally biased region" description="Pro residues" evidence="2">
    <location>
        <begin position="2166"/>
        <end position="2192"/>
    </location>
</feature>
<feature type="compositionally biased region" description="Low complexity" evidence="2">
    <location>
        <begin position="320"/>
        <end position="335"/>
    </location>
</feature>
<comment type="caution">
    <text evidence="4">The sequence shown here is derived from an EMBL/GenBank/DDBJ whole genome shotgun (WGS) entry which is preliminary data.</text>
</comment>
<feature type="compositionally biased region" description="Pro residues" evidence="2">
    <location>
        <begin position="3107"/>
        <end position="3119"/>
    </location>
</feature>
<dbReference type="SUPFAM" id="SSF50729">
    <property type="entry name" value="PH domain-like"/>
    <property type="match status" value="1"/>
</dbReference>
<feature type="compositionally biased region" description="Low complexity" evidence="2">
    <location>
        <begin position="1383"/>
        <end position="1393"/>
    </location>
</feature>
<feature type="compositionally biased region" description="Low complexity" evidence="2">
    <location>
        <begin position="922"/>
        <end position="931"/>
    </location>
</feature>
<feature type="region of interest" description="Disordered" evidence="2">
    <location>
        <begin position="2943"/>
        <end position="3028"/>
    </location>
</feature>
<protein>
    <recommendedName>
        <fullName evidence="3">PH domain-containing protein</fullName>
    </recommendedName>
</protein>
<evidence type="ECO:0000256" key="1">
    <source>
        <dbReference type="SAM" id="Coils"/>
    </source>
</evidence>
<feature type="compositionally biased region" description="Low complexity" evidence="2">
    <location>
        <begin position="360"/>
        <end position="391"/>
    </location>
</feature>
<evidence type="ECO:0000256" key="2">
    <source>
        <dbReference type="SAM" id="MobiDB-lite"/>
    </source>
</evidence>
<feature type="compositionally biased region" description="Polar residues" evidence="2">
    <location>
        <begin position="1129"/>
        <end position="1139"/>
    </location>
</feature>